<dbReference type="EMBL" id="LT670847">
    <property type="protein sequence ID" value="SHL99995.1"/>
    <property type="molecule type" value="Genomic_DNA"/>
</dbReference>
<dbReference type="AlphaFoldDB" id="A0A1M7F7N9"/>
<sequence length="73" mass="8324">MQDIRRLEVGMTTKIDTDQVKEPEVGREYVRGLDSNSWLLFTKDMADDSPAVVRIDSIDGDVCHCTVTRKPNR</sequence>
<reference evidence="1 2" key="1">
    <citation type="submission" date="2016-11" db="EMBL/GenBank/DDBJ databases">
        <authorList>
            <person name="Jaros S."/>
            <person name="Januszkiewicz K."/>
            <person name="Wedrychowicz H."/>
        </authorList>
    </citation>
    <scope>NUCLEOTIDE SEQUENCE [LARGE SCALE GENOMIC DNA]</scope>
    <source>
        <strain evidence="1 2">ACAM 12</strain>
    </source>
</reference>
<name>A0A1M7F7N9_9GAMM</name>
<proteinExistence type="predicted"/>
<dbReference type="InParanoid" id="A0A1M7F7N9"/>
<gene>
    <name evidence="1" type="ORF">SAMN05878437_0708</name>
</gene>
<dbReference type="STRING" id="29571.SAMN05878437_0708"/>
<accession>A0A1M7F7N9</accession>
<evidence type="ECO:0000313" key="1">
    <source>
        <dbReference type="EMBL" id="SHL99995.1"/>
    </source>
</evidence>
<keyword evidence="2" id="KW-1185">Reference proteome</keyword>
<protein>
    <submittedName>
        <fullName evidence="1">Uncharacterized protein</fullName>
    </submittedName>
</protein>
<evidence type="ECO:0000313" key="2">
    <source>
        <dbReference type="Proteomes" id="UP000190911"/>
    </source>
</evidence>
<organism evidence="1 2">
    <name type="scientific">Vreelandella subglaciescola</name>
    <dbReference type="NCBI Taxonomy" id="29571"/>
    <lineage>
        <taxon>Bacteria</taxon>
        <taxon>Pseudomonadati</taxon>
        <taxon>Pseudomonadota</taxon>
        <taxon>Gammaproteobacteria</taxon>
        <taxon>Oceanospirillales</taxon>
        <taxon>Halomonadaceae</taxon>
        <taxon>Vreelandella</taxon>
    </lineage>
</organism>
<dbReference type="Proteomes" id="UP000190911">
    <property type="component" value="Chromosome I"/>
</dbReference>